<accession>A0ABS7FWS6</accession>
<comment type="caution">
    <text evidence="1">The sequence shown here is derived from an EMBL/GenBank/DDBJ whole genome shotgun (WGS) entry which is preliminary data.</text>
</comment>
<dbReference type="EMBL" id="JAIBOA010000013">
    <property type="protein sequence ID" value="MBW8484879.1"/>
    <property type="molecule type" value="Genomic_DNA"/>
</dbReference>
<proteinExistence type="predicted"/>
<dbReference type="Proteomes" id="UP000774570">
    <property type="component" value="Unassembled WGS sequence"/>
</dbReference>
<keyword evidence="2" id="KW-1185">Reference proteome</keyword>
<gene>
    <name evidence="1" type="ORF">K1Y72_21025</name>
</gene>
<organism evidence="1 2">
    <name type="scientific">Actinomadura parmotrematis</name>
    <dbReference type="NCBI Taxonomy" id="2864039"/>
    <lineage>
        <taxon>Bacteria</taxon>
        <taxon>Bacillati</taxon>
        <taxon>Actinomycetota</taxon>
        <taxon>Actinomycetes</taxon>
        <taxon>Streptosporangiales</taxon>
        <taxon>Thermomonosporaceae</taxon>
        <taxon>Actinomadura</taxon>
    </lineage>
</organism>
<evidence type="ECO:0000313" key="2">
    <source>
        <dbReference type="Proteomes" id="UP000774570"/>
    </source>
</evidence>
<reference evidence="1 2" key="1">
    <citation type="submission" date="2021-07" db="EMBL/GenBank/DDBJ databases">
        <title>Actinomadura sp. PM05-2 isolated from lichen.</title>
        <authorList>
            <person name="Somphong A."/>
            <person name="Phongsopitanun W."/>
            <person name="Tanasupawat S."/>
            <person name="Peongsungnone V."/>
        </authorList>
    </citation>
    <scope>NUCLEOTIDE SEQUENCE [LARGE SCALE GENOMIC DNA]</scope>
    <source>
        <strain evidence="1 2">PM05-2</strain>
    </source>
</reference>
<evidence type="ECO:0000313" key="1">
    <source>
        <dbReference type="EMBL" id="MBW8484879.1"/>
    </source>
</evidence>
<protein>
    <submittedName>
        <fullName evidence="1">Uncharacterized protein</fullName>
    </submittedName>
</protein>
<sequence>MNVEKATEACLRFLHAGSIAPEATAEDDFGFLPLAMDIDGDVAVIMLMATGADVPEDHLTVEEWTFHRRHGGDWIPLGSYGGLALPAALTRRPAAELGGRHLRRDCYGRSVRNGDRLLPWGAKYVSEARLTVAAETARLRVGKRTLDVPEHGQAVVVWGARRGPVIEALNADGAVLDKLDLS</sequence>
<name>A0ABS7FWS6_9ACTN</name>
<dbReference type="RefSeq" id="WP_220168108.1">
    <property type="nucleotide sequence ID" value="NZ_JAIBOA010000013.1"/>
</dbReference>